<feature type="chain" id="PRO_5022998392" description="DUF6265 domain-containing protein" evidence="1">
    <location>
        <begin position="19"/>
        <end position="153"/>
    </location>
</feature>
<name>A0A5B8S6Q1_9SPHN</name>
<evidence type="ECO:0000256" key="1">
    <source>
        <dbReference type="SAM" id="SignalP"/>
    </source>
</evidence>
<protein>
    <recommendedName>
        <fullName evidence="2">DUF6265 domain-containing protein</fullName>
    </recommendedName>
</protein>
<dbReference type="AlphaFoldDB" id="A0A5B8S6Q1"/>
<keyword evidence="1" id="KW-0732">Signal</keyword>
<feature type="signal peptide" evidence="1">
    <location>
        <begin position="1"/>
        <end position="18"/>
    </location>
</feature>
<evidence type="ECO:0000259" key="2">
    <source>
        <dbReference type="Pfam" id="PF19780"/>
    </source>
</evidence>
<accession>A0A5B8S6Q1</accession>
<dbReference type="InterPro" id="IPR046232">
    <property type="entry name" value="DUF6265"/>
</dbReference>
<dbReference type="EMBL" id="CP042345">
    <property type="protein sequence ID" value="QEA17266.1"/>
    <property type="molecule type" value="Genomic_DNA"/>
</dbReference>
<evidence type="ECO:0000313" key="3">
    <source>
        <dbReference type="EMBL" id="QEA17266.1"/>
    </source>
</evidence>
<sequence>MKKLVLAALLTLSAPLGAQSAARSLPEWMAGTWVHEDGASWSDEIWTDARGGLMLGLARTGFGPRLDNWEIAQIRRKPDGTISFLAQPQGKPASEFPMVLVSEEAIEFANPAHDYPQRIRYWRQGKLLMAEISKMDGSQVMRWNYRPVVPPQD</sequence>
<keyword evidence="4" id="KW-1185">Reference proteome</keyword>
<dbReference type="OrthoDB" id="5382295at2"/>
<dbReference type="Proteomes" id="UP000321172">
    <property type="component" value="Chromosome"/>
</dbReference>
<gene>
    <name evidence="3" type="ORF">FRF71_14600</name>
</gene>
<proteinExistence type="predicted"/>
<dbReference type="KEGG" id="ngf:FRF71_14600"/>
<evidence type="ECO:0000313" key="4">
    <source>
        <dbReference type="Proteomes" id="UP000321172"/>
    </source>
</evidence>
<feature type="domain" description="DUF6265" evidence="2">
    <location>
        <begin position="27"/>
        <end position="129"/>
    </location>
</feature>
<dbReference type="Pfam" id="PF19780">
    <property type="entry name" value="DUF6265"/>
    <property type="match status" value="1"/>
</dbReference>
<organism evidence="3 4">
    <name type="scientific">Novosphingobium ginsenosidimutans</name>
    <dbReference type="NCBI Taxonomy" id="1176536"/>
    <lineage>
        <taxon>Bacteria</taxon>
        <taxon>Pseudomonadati</taxon>
        <taxon>Pseudomonadota</taxon>
        <taxon>Alphaproteobacteria</taxon>
        <taxon>Sphingomonadales</taxon>
        <taxon>Sphingomonadaceae</taxon>
        <taxon>Novosphingobium</taxon>
    </lineage>
</organism>
<dbReference type="RefSeq" id="WP_147091345.1">
    <property type="nucleotide sequence ID" value="NZ_BAABJD010000002.1"/>
</dbReference>
<reference evidence="3 4" key="1">
    <citation type="journal article" date="2013" name="J. Microbiol. Biotechnol.">
        <title>Novosphingobium ginsenosidimutans sp. nov., with the ability to convert ginsenoside.</title>
        <authorList>
            <person name="Kim J.K."/>
            <person name="He D."/>
            <person name="Liu Q.M."/>
            <person name="Park H.Y."/>
            <person name="Jung M.S."/>
            <person name="Yoon M.H."/>
            <person name="Kim S.C."/>
            <person name="Im W.T."/>
        </authorList>
    </citation>
    <scope>NUCLEOTIDE SEQUENCE [LARGE SCALE GENOMIC DNA]</scope>
    <source>
        <strain evidence="3 4">FW-6</strain>
    </source>
</reference>